<dbReference type="OrthoDB" id="9957232at2"/>
<evidence type="ECO:0000313" key="2">
    <source>
        <dbReference type="Proteomes" id="UP000094412"/>
    </source>
</evidence>
<sequence length="60" mass="7403">MIDRLRHEMDEAERKAWDSLARYKFYMFGYWAAQWVNLNRIGEFKRPNPWQSLVLGARQR</sequence>
<comment type="caution">
    <text evidence="1">The sequence shown here is derived from an EMBL/GenBank/DDBJ whole genome shotgun (WGS) entry which is preliminary data.</text>
</comment>
<reference evidence="1 2" key="1">
    <citation type="submission" date="2016-08" db="EMBL/GenBank/DDBJ databases">
        <title>Whole genome sequence of Mesorhizobium sp. strain UASWS1009 isolated from industrial sewage.</title>
        <authorList>
            <person name="Crovadore J."/>
            <person name="Calmin G."/>
            <person name="Chablais R."/>
            <person name="Cochard B."/>
            <person name="Lefort F."/>
        </authorList>
    </citation>
    <scope>NUCLEOTIDE SEQUENCE [LARGE SCALE GENOMIC DNA]</scope>
    <source>
        <strain evidence="1 2">UASWS1009</strain>
    </source>
</reference>
<keyword evidence="2" id="KW-1185">Reference proteome</keyword>
<gene>
    <name evidence="1" type="ORF">QV13_23845</name>
</gene>
<dbReference type="STRING" id="1566387.QV13_23845"/>
<dbReference type="RefSeq" id="WP_024922506.1">
    <property type="nucleotide sequence ID" value="NZ_MDEO01000036.1"/>
</dbReference>
<organism evidence="1 2">
    <name type="scientific">Mesorhizobium hungaricum</name>
    <dbReference type="NCBI Taxonomy" id="1566387"/>
    <lineage>
        <taxon>Bacteria</taxon>
        <taxon>Pseudomonadati</taxon>
        <taxon>Pseudomonadota</taxon>
        <taxon>Alphaproteobacteria</taxon>
        <taxon>Hyphomicrobiales</taxon>
        <taxon>Phyllobacteriaceae</taxon>
        <taxon>Mesorhizobium</taxon>
    </lineage>
</organism>
<dbReference type="Proteomes" id="UP000094412">
    <property type="component" value="Unassembled WGS sequence"/>
</dbReference>
<dbReference type="AlphaFoldDB" id="A0A1C2DD00"/>
<evidence type="ECO:0000313" key="1">
    <source>
        <dbReference type="EMBL" id="OCX12634.1"/>
    </source>
</evidence>
<name>A0A1C2DD00_9HYPH</name>
<proteinExistence type="predicted"/>
<protein>
    <submittedName>
        <fullName evidence="1">Uncharacterized protein</fullName>
    </submittedName>
</protein>
<accession>A0A1C2DD00</accession>
<dbReference type="EMBL" id="MDEO01000036">
    <property type="protein sequence ID" value="OCX12634.1"/>
    <property type="molecule type" value="Genomic_DNA"/>
</dbReference>